<name>A0ABW2U2F1_9BACT</name>
<protein>
    <submittedName>
        <fullName evidence="2">Uncharacterized protein</fullName>
    </submittedName>
</protein>
<feature type="compositionally biased region" description="Basic residues" evidence="1">
    <location>
        <begin position="74"/>
        <end position="85"/>
    </location>
</feature>
<dbReference type="Proteomes" id="UP001596513">
    <property type="component" value="Unassembled WGS sequence"/>
</dbReference>
<sequence>MAITGNARAGVNAGRLDTAAAKAAADPAAQKQALMAQYRSSLPFSPEQLKASDMQVEAALYEPGRHLQRAGSRSGRKGLKLTKSK</sequence>
<gene>
    <name evidence="2" type="ORF">ACFQT0_02795</name>
</gene>
<evidence type="ECO:0000313" key="2">
    <source>
        <dbReference type="EMBL" id="MFC7666468.1"/>
    </source>
</evidence>
<comment type="caution">
    <text evidence="2">The sequence shown here is derived from an EMBL/GenBank/DDBJ whole genome shotgun (WGS) entry which is preliminary data.</text>
</comment>
<dbReference type="EMBL" id="JBHTEK010000001">
    <property type="protein sequence ID" value="MFC7666468.1"/>
    <property type="molecule type" value="Genomic_DNA"/>
</dbReference>
<dbReference type="RefSeq" id="WP_380200205.1">
    <property type="nucleotide sequence ID" value="NZ_JBHTEK010000001.1"/>
</dbReference>
<organism evidence="2 3">
    <name type="scientific">Hymenobacter humi</name>
    <dbReference type="NCBI Taxonomy" id="1411620"/>
    <lineage>
        <taxon>Bacteria</taxon>
        <taxon>Pseudomonadati</taxon>
        <taxon>Bacteroidota</taxon>
        <taxon>Cytophagia</taxon>
        <taxon>Cytophagales</taxon>
        <taxon>Hymenobacteraceae</taxon>
        <taxon>Hymenobacter</taxon>
    </lineage>
</organism>
<accession>A0ABW2U2F1</accession>
<keyword evidence="3" id="KW-1185">Reference proteome</keyword>
<evidence type="ECO:0000256" key="1">
    <source>
        <dbReference type="SAM" id="MobiDB-lite"/>
    </source>
</evidence>
<feature type="region of interest" description="Disordered" evidence="1">
    <location>
        <begin position="63"/>
        <end position="85"/>
    </location>
</feature>
<proteinExistence type="predicted"/>
<reference evidence="3" key="1">
    <citation type="journal article" date="2019" name="Int. J. Syst. Evol. Microbiol.">
        <title>The Global Catalogue of Microorganisms (GCM) 10K type strain sequencing project: providing services to taxonomists for standard genome sequencing and annotation.</title>
        <authorList>
            <consortium name="The Broad Institute Genomics Platform"/>
            <consortium name="The Broad Institute Genome Sequencing Center for Infectious Disease"/>
            <person name="Wu L."/>
            <person name="Ma J."/>
        </authorList>
    </citation>
    <scope>NUCLEOTIDE SEQUENCE [LARGE SCALE GENOMIC DNA]</scope>
    <source>
        <strain evidence="3">JCM 19635</strain>
    </source>
</reference>
<evidence type="ECO:0000313" key="3">
    <source>
        <dbReference type="Proteomes" id="UP001596513"/>
    </source>
</evidence>